<reference evidence="1 2" key="1">
    <citation type="journal article" date="2019" name="Sci. Rep.">
        <title>Orb-weaving spider Araneus ventricosus genome elucidates the spidroin gene catalogue.</title>
        <authorList>
            <person name="Kono N."/>
            <person name="Nakamura H."/>
            <person name="Ohtoshi R."/>
            <person name="Moran D.A.P."/>
            <person name="Shinohara A."/>
            <person name="Yoshida Y."/>
            <person name="Fujiwara M."/>
            <person name="Mori M."/>
            <person name="Tomita M."/>
            <person name="Arakawa K."/>
        </authorList>
    </citation>
    <scope>NUCLEOTIDE SEQUENCE [LARGE SCALE GENOMIC DNA]</scope>
</reference>
<comment type="caution">
    <text evidence="1">The sequence shown here is derived from an EMBL/GenBank/DDBJ whole genome shotgun (WGS) entry which is preliminary data.</text>
</comment>
<proteinExistence type="predicted"/>
<protein>
    <submittedName>
        <fullName evidence="1">Uncharacterized protein</fullName>
    </submittedName>
</protein>
<evidence type="ECO:0000313" key="1">
    <source>
        <dbReference type="EMBL" id="GBM40588.1"/>
    </source>
</evidence>
<sequence>MHCFPIASISCSINDRVVWKILMSPIISKTVIQQTKPCDQNILLRLWEELDYPPTSLGRISLSLNVSGKYWTILQRVWEELDYPPTSLVRMGNFSTF</sequence>
<dbReference type="Proteomes" id="UP000499080">
    <property type="component" value="Unassembled WGS sequence"/>
</dbReference>
<gene>
    <name evidence="1" type="ORF">AVEN_178568_1</name>
</gene>
<organism evidence="1 2">
    <name type="scientific">Araneus ventricosus</name>
    <name type="common">Orbweaver spider</name>
    <name type="synonym">Epeira ventricosa</name>
    <dbReference type="NCBI Taxonomy" id="182803"/>
    <lineage>
        <taxon>Eukaryota</taxon>
        <taxon>Metazoa</taxon>
        <taxon>Ecdysozoa</taxon>
        <taxon>Arthropoda</taxon>
        <taxon>Chelicerata</taxon>
        <taxon>Arachnida</taxon>
        <taxon>Araneae</taxon>
        <taxon>Araneomorphae</taxon>
        <taxon>Entelegynae</taxon>
        <taxon>Araneoidea</taxon>
        <taxon>Araneidae</taxon>
        <taxon>Araneus</taxon>
    </lineage>
</organism>
<accession>A0A4Y2FJA6</accession>
<dbReference type="EMBL" id="BGPR01000935">
    <property type="protein sequence ID" value="GBM40588.1"/>
    <property type="molecule type" value="Genomic_DNA"/>
</dbReference>
<name>A0A4Y2FJA6_ARAVE</name>
<evidence type="ECO:0000313" key="2">
    <source>
        <dbReference type="Proteomes" id="UP000499080"/>
    </source>
</evidence>
<keyword evidence="2" id="KW-1185">Reference proteome</keyword>
<dbReference type="AlphaFoldDB" id="A0A4Y2FJA6"/>